<dbReference type="Proteomes" id="UP000011718">
    <property type="component" value="Chromosome"/>
</dbReference>
<proteinExistence type="predicted"/>
<gene>
    <name evidence="1" type="ORF">MmTuc01_2401</name>
</gene>
<protein>
    <submittedName>
        <fullName evidence="1">Uncharacterized protein</fullName>
    </submittedName>
</protein>
<organism evidence="1 2">
    <name type="scientific">Methanosarcina mazei Tuc01</name>
    <dbReference type="NCBI Taxonomy" id="1236903"/>
    <lineage>
        <taxon>Archaea</taxon>
        <taxon>Methanobacteriati</taxon>
        <taxon>Methanobacteriota</taxon>
        <taxon>Stenosarchaea group</taxon>
        <taxon>Methanomicrobia</taxon>
        <taxon>Methanosarcinales</taxon>
        <taxon>Methanosarcinaceae</taxon>
        <taxon>Methanosarcina</taxon>
    </lineage>
</organism>
<dbReference type="EMBL" id="CP004144">
    <property type="protein sequence ID" value="AGF97711.1"/>
    <property type="molecule type" value="Genomic_DNA"/>
</dbReference>
<sequence>MKAITAFEARSKDCLFFREICATLTGISEKAFWEKIGLAFAQKKGI</sequence>
<evidence type="ECO:0000313" key="2">
    <source>
        <dbReference type="Proteomes" id="UP000011718"/>
    </source>
</evidence>
<dbReference type="AlphaFoldDB" id="M1PZD4"/>
<dbReference type="KEGG" id="mmaz:MmTuc01_2401"/>
<evidence type="ECO:0000313" key="1">
    <source>
        <dbReference type="EMBL" id="AGF97711.1"/>
    </source>
</evidence>
<accession>M1PZD4</accession>
<reference evidence="1 2" key="1">
    <citation type="journal article" date="2013" name="Genome Announc.">
        <title>Complete Genome of a Methanosarcina mazei Strain Isolated from Sediment Samples from an Amazonian Flooded Area.</title>
        <authorList>
            <person name="Assis das Gracas D."/>
            <person name="Thiago Juca Ramos R."/>
            <person name="Vieira Araujo A.C."/>
            <person name="Zahlouth R."/>
            <person name="Ribeiro Carneiro A."/>
            <person name="Souza Lopes T."/>
            <person name="Azevedo Barauna R."/>
            <person name="Azevedo V."/>
            <person name="Cruz Schneider M.P."/>
            <person name="Pellizari V.H."/>
            <person name="Silva A."/>
        </authorList>
    </citation>
    <scope>NUCLEOTIDE SEQUENCE [LARGE SCALE GENOMIC DNA]</scope>
    <source>
        <strain evidence="1 2">Tuc01</strain>
    </source>
</reference>
<dbReference type="BioCyc" id="MMAZ1236903:G139K-2293-MONOMER"/>
<dbReference type="HOGENOM" id="CLU_3178594_0_0_2"/>
<name>M1PZD4_METMZ</name>